<keyword evidence="1" id="KW-0732">Signal</keyword>
<dbReference type="EMBL" id="MQVX01000001">
    <property type="protein sequence ID" value="PQJ14861.1"/>
    <property type="molecule type" value="Genomic_DNA"/>
</dbReference>
<feature type="chain" id="PRO_5015695808" evidence="1">
    <location>
        <begin position="22"/>
        <end position="213"/>
    </location>
</feature>
<dbReference type="AlphaFoldDB" id="A0A2S7T5L4"/>
<evidence type="ECO:0000256" key="1">
    <source>
        <dbReference type="SAM" id="SignalP"/>
    </source>
</evidence>
<accession>A0A2S7T5L4</accession>
<feature type="signal peptide" evidence="1">
    <location>
        <begin position="1"/>
        <end position="21"/>
    </location>
</feature>
<evidence type="ECO:0000313" key="2">
    <source>
        <dbReference type="EMBL" id="PQJ14861.1"/>
    </source>
</evidence>
<reference evidence="3" key="1">
    <citation type="submission" date="2016-11" db="EMBL/GenBank/DDBJ databases">
        <title>Trade-off between light-utilization and light-protection in marine flavobacteria.</title>
        <authorList>
            <person name="Kumagai Y."/>
            <person name="Yoshizawa S."/>
            <person name="Kogure K."/>
        </authorList>
    </citation>
    <scope>NUCLEOTIDE SEQUENCE [LARGE SCALE GENOMIC DNA]</scope>
    <source>
        <strain evidence="3">SG-18</strain>
    </source>
</reference>
<protein>
    <submittedName>
        <fullName evidence="2">Uncharacterized protein</fullName>
    </submittedName>
</protein>
<evidence type="ECO:0000313" key="3">
    <source>
        <dbReference type="Proteomes" id="UP000239366"/>
    </source>
</evidence>
<name>A0A2S7T5L4_9FLAO</name>
<proteinExistence type="predicted"/>
<dbReference type="RefSeq" id="WP_105000501.1">
    <property type="nucleotide sequence ID" value="NZ_MQVX01000001.1"/>
</dbReference>
<organism evidence="2 3">
    <name type="scientific">Aureicoccus marinus</name>
    <dbReference type="NCBI Taxonomy" id="754435"/>
    <lineage>
        <taxon>Bacteria</taxon>
        <taxon>Pseudomonadati</taxon>
        <taxon>Bacteroidota</taxon>
        <taxon>Flavobacteriia</taxon>
        <taxon>Flavobacteriales</taxon>
        <taxon>Flavobacteriaceae</taxon>
        <taxon>Aureicoccus</taxon>
    </lineage>
</organism>
<gene>
    <name evidence="2" type="ORF">BST99_03120</name>
</gene>
<sequence>MNNLATILFALVFCFSLNLNAQQKDNDQKDSIQRPLLNNLRNKNAVKYQESRKKLQSQPKIKYSYRFEKCTPCDTRYIAQLLQKESLTKKEIKNAICTNQIQCKTNAEFRQMYNELIHRTIAVEPDRFFEIYEENTRNTQLNLLDEEILNPINDSDSAESILKTIKSRMALKTRASNSKTLNLQNLQGKLETKIKVRNAEILKRKSLIQKQGG</sequence>
<dbReference type="Proteomes" id="UP000239366">
    <property type="component" value="Unassembled WGS sequence"/>
</dbReference>
<keyword evidence="3" id="KW-1185">Reference proteome</keyword>
<comment type="caution">
    <text evidence="2">The sequence shown here is derived from an EMBL/GenBank/DDBJ whole genome shotgun (WGS) entry which is preliminary data.</text>
</comment>